<keyword evidence="5 10" id="KW-0067">ATP-binding</keyword>
<accession>A0AA41YYV7</accession>
<sequence>MTEGPLWSGLDLVARLNARVRGLVPDGVGGISIDTRTLRPGDLFFAIKGENSDGHDHVAAALEKGAAAAVIDEAHADAFGQAGPLYIVRDVLPALEDLGRAARGRMDGRVIAVTGSVGKTSTKEALRDVLSTVGATHASAASYNNHWGVPLTLARMPEDTRFGVFEIGMNHAGEITPLVAMVRPHIAIVTTVAPVHLEFFSGVEAIADAKAEIFSGLWPGGLAIINRDDPTYDRTRWHAENSPARHILSFGEHAQADARLEALTQVSDGSLVKAEVLGQVVNFHLGAPGKHLALNALAVLLAAKAAGLDLFAAASTLGRVKAGPGRGAQSRIETGRGAFTLIDESYNANPASMRAALDLLGSTMRGLSSRRIAVLGDMRELGPQAPALHRDLFKSVRDNDVDLVFAVGPLMRELFDALPSKLQGAWAETADEIAAGLFDVILPGDVVMVKGSNASRMGPLVASLKTRFSLPVEA</sequence>
<dbReference type="Pfam" id="PF02875">
    <property type="entry name" value="Mur_ligase_C"/>
    <property type="match status" value="1"/>
</dbReference>
<name>A0AA41YYV7_9HYPH</name>
<evidence type="ECO:0000256" key="2">
    <source>
        <dbReference type="ARBA" id="ARBA00022598"/>
    </source>
</evidence>
<dbReference type="AlphaFoldDB" id="A0AA41YYV7"/>
<evidence type="ECO:0000256" key="10">
    <source>
        <dbReference type="HAMAP-Rule" id="MF_02019"/>
    </source>
</evidence>
<evidence type="ECO:0000256" key="9">
    <source>
        <dbReference type="ARBA" id="ARBA00023316"/>
    </source>
</evidence>
<comment type="function">
    <text evidence="10 11">Involved in cell wall formation. Catalyzes the final step in the synthesis of UDP-N-acetylmuramoyl-pentapeptide, the precursor of murein.</text>
</comment>
<feature type="domain" description="Mur ligase N-terminal catalytic" evidence="12">
    <location>
        <begin position="29"/>
        <end position="75"/>
    </location>
</feature>
<dbReference type="SUPFAM" id="SSF53244">
    <property type="entry name" value="MurD-like peptide ligases, peptide-binding domain"/>
    <property type="match status" value="1"/>
</dbReference>
<feature type="domain" description="Mur ligase C-terminal" evidence="13">
    <location>
        <begin position="337"/>
        <end position="452"/>
    </location>
</feature>
<dbReference type="Gene3D" id="3.40.1190.10">
    <property type="entry name" value="Mur-like, catalytic domain"/>
    <property type="match status" value="1"/>
</dbReference>
<dbReference type="Proteomes" id="UP001165667">
    <property type="component" value="Unassembled WGS sequence"/>
</dbReference>
<feature type="domain" description="Mur ligase central" evidence="14">
    <location>
        <begin position="113"/>
        <end position="303"/>
    </location>
</feature>
<dbReference type="Gene3D" id="3.90.190.20">
    <property type="entry name" value="Mur ligase, C-terminal domain"/>
    <property type="match status" value="1"/>
</dbReference>
<evidence type="ECO:0000256" key="11">
    <source>
        <dbReference type="RuleBase" id="RU004136"/>
    </source>
</evidence>
<keyword evidence="8 10" id="KW-0131">Cell cycle</keyword>
<comment type="pathway">
    <text evidence="10 11">Cell wall biogenesis; peptidoglycan biosynthesis.</text>
</comment>
<dbReference type="InterPro" id="IPR005863">
    <property type="entry name" value="UDP-N-AcMur_synth"/>
</dbReference>
<keyword evidence="1 10" id="KW-0963">Cytoplasm</keyword>
<dbReference type="GO" id="GO:0071555">
    <property type="term" value="P:cell wall organization"/>
    <property type="evidence" value="ECO:0007669"/>
    <property type="project" value="UniProtKB-KW"/>
</dbReference>
<keyword evidence="6 10" id="KW-0133">Cell shape</keyword>
<keyword evidence="2 10" id="KW-0436">Ligase</keyword>
<dbReference type="SUPFAM" id="SSF53623">
    <property type="entry name" value="MurD-like peptide ligases, catalytic domain"/>
    <property type="match status" value="1"/>
</dbReference>
<dbReference type="GO" id="GO:0051301">
    <property type="term" value="P:cell division"/>
    <property type="evidence" value="ECO:0007669"/>
    <property type="project" value="UniProtKB-KW"/>
</dbReference>
<gene>
    <name evidence="10" type="primary">murF</name>
    <name evidence="15" type="ORF">M8523_24230</name>
</gene>
<dbReference type="PANTHER" id="PTHR43024:SF1">
    <property type="entry name" value="UDP-N-ACETYLMURAMOYL-TRIPEPTIDE--D-ALANYL-D-ALANINE LIGASE"/>
    <property type="match status" value="1"/>
</dbReference>
<dbReference type="InterPro" id="IPR036615">
    <property type="entry name" value="Mur_ligase_C_dom_sf"/>
</dbReference>
<comment type="similarity">
    <text evidence="10">Belongs to the MurCDEF family. MurF subfamily.</text>
</comment>
<dbReference type="Pfam" id="PF08245">
    <property type="entry name" value="Mur_ligase_M"/>
    <property type="match status" value="1"/>
</dbReference>
<proteinExistence type="inferred from homology"/>
<keyword evidence="16" id="KW-1185">Reference proteome</keyword>
<dbReference type="Pfam" id="PF01225">
    <property type="entry name" value="Mur_ligase"/>
    <property type="match status" value="1"/>
</dbReference>
<dbReference type="GO" id="GO:0005524">
    <property type="term" value="F:ATP binding"/>
    <property type="evidence" value="ECO:0007669"/>
    <property type="project" value="UniProtKB-UniRule"/>
</dbReference>
<evidence type="ECO:0000256" key="6">
    <source>
        <dbReference type="ARBA" id="ARBA00022960"/>
    </source>
</evidence>
<dbReference type="EC" id="6.3.2.10" evidence="10 11"/>
<dbReference type="NCBIfam" id="TIGR01143">
    <property type="entry name" value="murF"/>
    <property type="match status" value="1"/>
</dbReference>
<dbReference type="InterPro" id="IPR036565">
    <property type="entry name" value="Mur-like_cat_sf"/>
</dbReference>
<dbReference type="Gene3D" id="3.40.1390.10">
    <property type="entry name" value="MurE/MurF, N-terminal domain"/>
    <property type="match status" value="1"/>
</dbReference>
<evidence type="ECO:0000256" key="8">
    <source>
        <dbReference type="ARBA" id="ARBA00023306"/>
    </source>
</evidence>
<evidence type="ECO:0000259" key="13">
    <source>
        <dbReference type="Pfam" id="PF02875"/>
    </source>
</evidence>
<reference evidence="15" key="1">
    <citation type="submission" date="2022-05" db="EMBL/GenBank/DDBJ databases">
        <authorList>
            <person name="Pankratov T."/>
        </authorList>
    </citation>
    <scope>NUCLEOTIDE SEQUENCE</scope>
    <source>
        <strain evidence="15">BP6-180914</strain>
    </source>
</reference>
<dbReference type="EMBL" id="JAMOIM010000021">
    <property type="protein sequence ID" value="MCW6511121.1"/>
    <property type="molecule type" value="Genomic_DNA"/>
</dbReference>
<dbReference type="HAMAP" id="MF_02019">
    <property type="entry name" value="MurF"/>
    <property type="match status" value="1"/>
</dbReference>
<dbReference type="InterPro" id="IPR035911">
    <property type="entry name" value="MurE/MurF_N"/>
</dbReference>
<dbReference type="GO" id="GO:0008360">
    <property type="term" value="P:regulation of cell shape"/>
    <property type="evidence" value="ECO:0007669"/>
    <property type="project" value="UniProtKB-KW"/>
</dbReference>
<protein>
    <recommendedName>
        <fullName evidence="10 11">UDP-N-acetylmuramoyl-tripeptide--D-alanyl-D-alanine ligase</fullName>
        <ecNumber evidence="10 11">6.3.2.10</ecNumber>
    </recommendedName>
    <alternativeName>
        <fullName evidence="10">D-alanyl-D-alanine-adding enzyme</fullName>
    </alternativeName>
</protein>
<dbReference type="InterPro" id="IPR013221">
    <property type="entry name" value="Mur_ligase_cen"/>
</dbReference>
<evidence type="ECO:0000256" key="4">
    <source>
        <dbReference type="ARBA" id="ARBA00022741"/>
    </source>
</evidence>
<dbReference type="GO" id="GO:0009252">
    <property type="term" value="P:peptidoglycan biosynthetic process"/>
    <property type="evidence" value="ECO:0007669"/>
    <property type="project" value="UniProtKB-UniRule"/>
</dbReference>
<organism evidence="15 16">
    <name type="scientific">Lichenifustis flavocetrariae</name>
    <dbReference type="NCBI Taxonomy" id="2949735"/>
    <lineage>
        <taxon>Bacteria</taxon>
        <taxon>Pseudomonadati</taxon>
        <taxon>Pseudomonadota</taxon>
        <taxon>Alphaproteobacteria</taxon>
        <taxon>Hyphomicrobiales</taxon>
        <taxon>Lichenihabitantaceae</taxon>
        <taxon>Lichenifustis</taxon>
    </lineage>
</organism>
<evidence type="ECO:0000313" key="15">
    <source>
        <dbReference type="EMBL" id="MCW6511121.1"/>
    </source>
</evidence>
<comment type="catalytic activity">
    <reaction evidence="10 11">
        <text>D-alanyl-D-alanine + UDP-N-acetyl-alpha-D-muramoyl-L-alanyl-gamma-D-glutamyl-meso-2,6-diaminopimelate + ATP = UDP-N-acetyl-alpha-D-muramoyl-L-alanyl-gamma-D-glutamyl-meso-2,6-diaminopimeloyl-D-alanyl-D-alanine + ADP + phosphate + H(+)</text>
        <dbReference type="Rhea" id="RHEA:28374"/>
        <dbReference type="ChEBI" id="CHEBI:15378"/>
        <dbReference type="ChEBI" id="CHEBI:30616"/>
        <dbReference type="ChEBI" id="CHEBI:43474"/>
        <dbReference type="ChEBI" id="CHEBI:57822"/>
        <dbReference type="ChEBI" id="CHEBI:61386"/>
        <dbReference type="ChEBI" id="CHEBI:83905"/>
        <dbReference type="ChEBI" id="CHEBI:456216"/>
        <dbReference type="EC" id="6.3.2.10"/>
    </reaction>
</comment>
<feature type="binding site" evidence="10">
    <location>
        <begin position="115"/>
        <end position="121"/>
    </location>
    <ligand>
        <name>ATP</name>
        <dbReference type="ChEBI" id="CHEBI:30616"/>
    </ligand>
</feature>
<comment type="subcellular location">
    <subcellularLocation>
        <location evidence="10 11">Cytoplasm</location>
    </subcellularLocation>
</comment>
<evidence type="ECO:0000256" key="1">
    <source>
        <dbReference type="ARBA" id="ARBA00022490"/>
    </source>
</evidence>
<evidence type="ECO:0000256" key="3">
    <source>
        <dbReference type="ARBA" id="ARBA00022618"/>
    </source>
</evidence>
<keyword evidence="9 10" id="KW-0961">Cell wall biogenesis/degradation</keyword>
<evidence type="ECO:0000259" key="14">
    <source>
        <dbReference type="Pfam" id="PF08245"/>
    </source>
</evidence>
<evidence type="ECO:0000256" key="7">
    <source>
        <dbReference type="ARBA" id="ARBA00022984"/>
    </source>
</evidence>
<evidence type="ECO:0000259" key="12">
    <source>
        <dbReference type="Pfam" id="PF01225"/>
    </source>
</evidence>
<dbReference type="GO" id="GO:0005737">
    <property type="term" value="C:cytoplasm"/>
    <property type="evidence" value="ECO:0007669"/>
    <property type="project" value="UniProtKB-SubCell"/>
</dbReference>
<dbReference type="RefSeq" id="WP_282587497.1">
    <property type="nucleotide sequence ID" value="NZ_JAMOIM010000021.1"/>
</dbReference>
<comment type="caution">
    <text evidence="15">The sequence shown here is derived from an EMBL/GenBank/DDBJ whole genome shotgun (WGS) entry which is preliminary data.</text>
</comment>
<keyword evidence="3 10" id="KW-0132">Cell division</keyword>
<dbReference type="InterPro" id="IPR004101">
    <property type="entry name" value="Mur_ligase_C"/>
</dbReference>
<dbReference type="InterPro" id="IPR000713">
    <property type="entry name" value="Mur_ligase_N"/>
</dbReference>
<evidence type="ECO:0000256" key="5">
    <source>
        <dbReference type="ARBA" id="ARBA00022840"/>
    </source>
</evidence>
<dbReference type="GO" id="GO:0047480">
    <property type="term" value="F:UDP-N-acetylmuramoyl-tripeptide-D-alanyl-D-alanine ligase activity"/>
    <property type="evidence" value="ECO:0007669"/>
    <property type="project" value="UniProtKB-UniRule"/>
</dbReference>
<dbReference type="InterPro" id="IPR051046">
    <property type="entry name" value="MurCDEF_CellWall_CoF430Synth"/>
</dbReference>
<keyword evidence="7 10" id="KW-0573">Peptidoglycan synthesis</keyword>
<dbReference type="NCBIfam" id="NF010693">
    <property type="entry name" value="PRK14093.1"/>
    <property type="match status" value="1"/>
</dbReference>
<keyword evidence="4 10" id="KW-0547">Nucleotide-binding</keyword>
<dbReference type="SUPFAM" id="SSF63418">
    <property type="entry name" value="MurE/MurF N-terminal domain"/>
    <property type="match status" value="1"/>
</dbReference>
<evidence type="ECO:0000313" key="16">
    <source>
        <dbReference type="Proteomes" id="UP001165667"/>
    </source>
</evidence>
<dbReference type="PANTHER" id="PTHR43024">
    <property type="entry name" value="UDP-N-ACETYLMURAMOYL-TRIPEPTIDE--D-ALANYL-D-ALANINE LIGASE"/>
    <property type="match status" value="1"/>
</dbReference>